<evidence type="ECO:0000256" key="3">
    <source>
        <dbReference type="ARBA" id="ARBA00023235"/>
    </source>
</evidence>
<dbReference type="NCBIfam" id="TIGR00492">
    <property type="entry name" value="alr"/>
    <property type="match status" value="1"/>
</dbReference>
<comment type="caution">
    <text evidence="5">The sequence shown here is derived from an EMBL/GenBank/DDBJ whole genome shotgun (WGS) entry which is preliminary data.</text>
</comment>
<dbReference type="PRINTS" id="PR00992">
    <property type="entry name" value="ALARACEMASE"/>
</dbReference>
<dbReference type="Pfam" id="PF00842">
    <property type="entry name" value="Ala_racemase_C"/>
    <property type="match status" value="1"/>
</dbReference>
<accession>A0A9D5K7X0</accession>
<dbReference type="EC" id="5.1.1.1" evidence="5"/>
<evidence type="ECO:0000313" key="5">
    <source>
        <dbReference type="EMBL" id="MBD3363755.1"/>
    </source>
</evidence>
<comment type="cofactor">
    <cofactor evidence="1">
        <name>pyridoxal 5'-phosphate</name>
        <dbReference type="ChEBI" id="CHEBI:597326"/>
    </cofactor>
</comment>
<keyword evidence="3 5" id="KW-0413">Isomerase</keyword>
<dbReference type="Gene3D" id="2.40.37.10">
    <property type="entry name" value="Lyase, Ornithine Decarboxylase, Chain A, domain 1"/>
    <property type="match status" value="1"/>
</dbReference>
<dbReference type="GO" id="GO:0030170">
    <property type="term" value="F:pyridoxal phosphate binding"/>
    <property type="evidence" value="ECO:0007669"/>
    <property type="project" value="TreeGrafter"/>
</dbReference>
<gene>
    <name evidence="5" type="primary">alr</name>
    <name evidence="5" type="ORF">GF359_00920</name>
</gene>
<feature type="non-terminal residue" evidence="5">
    <location>
        <position position="1"/>
    </location>
</feature>
<protein>
    <submittedName>
        <fullName evidence="5">Alanine racemase</fullName>
        <ecNumber evidence="5">5.1.1.1</ecNumber>
    </submittedName>
</protein>
<dbReference type="SUPFAM" id="SSF51419">
    <property type="entry name" value="PLP-binding barrel"/>
    <property type="match status" value="1"/>
</dbReference>
<dbReference type="SMART" id="SM01005">
    <property type="entry name" value="Ala_racemase_C"/>
    <property type="match status" value="1"/>
</dbReference>
<evidence type="ECO:0000256" key="2">
    <source>
        <dbReference type="ARBA" id="ARBA00022898"/>
    </source>
</evidence>
<evidence type="ECO:0000256" key="1">
    <source>
        <dbReference type="ARBA" id="ARBA00001933"/>
    </source>
</evidence>
<dbReference type="GO" id="GO:0030632">
    <property type="term" value="P:D-alanine biosynthetic process"/>
    <property type="evidence" value="ECO:0007669"/>
    <property type="project" value="TreeGrafter"/>
</dbReference>
<organism evidence="5 6">
    <name type="scientific">candidate division WOR-3 bacterium</name>
    <dbReference type="NCBI Taxonomy" id="2052148"/>
    <lineage>
        <taxon>Bacteria</taxon>
        <taxon>Bacteria division WOR-3</taxon>
    </lineage>
</organism>
<sequence length="250" mass="28345">GFEADELEDVSQAVLNNPDQLRVEGFCTHYAGAESVANYVRIMKQYNTFNDRVEWFEKHNINPRYKHTACSAAALTYPHTIMDMARIGIAQYGFWPSKEIRMYNLLSDDTTFTKDPLKRVLSWKSRVMSIKPVSRGKFIGYGTSYMAPRDMKIAVIPVGYFHGFSRGLSNLGHVLINNRKCPVIGMVNMNMFMVDVNHTPGVEKGDEVVLVGKQGKHEISVASFAELSSYVNYELLTRLPPEIPRVIVEN</sequence>
<dbReference type="Pfam" id="PF01168">
    <property type="entry name" value="Ala_racemase_N"/>
    <property type="match status" value="1"/>
</dbReference>
<dbReference type="InterPro" id="IPR009006">
    <property type="entry name" value="Ala_racemase/Decarboxylase_C"/>
</dbReference>
<keyword evidence="2" id="KW-0663">Pyridoxal phosphate</keyword>
<dbReference type="Gene3D" id="3.20.20.10">
    <property type="entry name" value="Alanine racemase"/>
    <property type="match status" value="1"/>
</dbReference>
<dbReference type="PANTHER" id="PTHR30511">
    <property type="entry name" value="ALANINE RACEMASE"/>
    <property type="match status" value="1"/>
</dbReference>
<dbReference type="SUPFAM" id="SSF50621">
    <property type="entry name" value="Alanine racemase C-terminal domain-like"/>
    <property type="match status" value="1"/>
</dbReference>
<name>A0A9D5K7X0_UNCW3</name>
<dbReference type="InterPro" id="IPR001608">
    <property type="entry name" value="Ala_racemase_N"/>
</dbReference>
<dbReference type="GO" id="GO:0005829">
    <property type="term" value="C:cytosol"/>
    <property type="evidence" value="ECO:0007669"/>
    <property type="project" value="TreeGrafter"/>
</dbReference>
<proteinExistence type="predicted"/>
<dbReference type="InterPro" id="IPR029066">
    <property type="entry name" value="PLP-binding_barrel"/>
</dbReference>
<evidence type="ECO:0000313" key="6">
    <source>
        <dbReference type="Proteomes" id="UP000630660"/>
    </source>
</evidence>
<dbReference type="Proteomes" id="UP000630660">
    <property type="component" value="Unassembled WGS sequence"/>
</dbReference>
<dbReference type="InterPro" id="IPR000821">
    <property type="entry name" value="Ala_racemase"/>
</dbReference>
<evidence type="ECO:0000259" key="4">
    <source>
        <dbReference type="SMART" id="SM01005"/>
    </source>
</evidence>
<dbReference type="InterPro" id="IPR011079">
    <property type="entry name" value="Ala_racemase_C"/>
</dbReference>
<reference evidence="5" key="1">
    <citation type="submission" date="2019-11" db="EMBL/GenBank/DDBJ databases">
        <title>Microbial mats filling the niche in hypersaline microbial mats.</title>
        <authorList>
            <person name="Wong H.L."/>
            <person name="Macleod F.I."/>
            <person name="White R.A. III"/>
            <person name="Burns B.P."/>
        </authorList>
    </citation>
    <scope>NUCLEOTIDE SEQUENCE</scope>
    <source>
        <strain evidence="5">Bin_327</strain>
    </source>
</reference>
<feature type="domain" description="Alanine racemase C-terminal" evidence="4">
    <location>
        <begin position="120"/>
        <end position="248"/>
    </location>
</feature>
<dbReference type="AlphaFoldDB" id="A0A9D5K7X0"/>
<dbReference type="GO" id="GO:0008784">
    <property type="term" value="F:alanine racemase activity"/>
    <property type="evidence" value="ECO:0007669"/>
    <property type="project" value="UniProtKB-EC"/>
</dbReference>
<dbReference type="CDD" id="cd00430">
    <property type="entry name" value="PLPDE_III_AR"/>
    <property type="match status" value="1"/>
</dbReference>
<dbReference type="PANTHER" id="PTHR30511:SF0">
    <property type="entry name" value="ALANINE RACEMASE, CATABOLIC-RELATED"/>
    <property type="match status" value="1"/>
</dbReference>
<dbReference type="EMBL" id="WJKJ01000025">
    <property type="protein sequence ID" value="MBD3363755.1"/>
    <property type="molecule type" value="Genomic_DNA"/>
</dbReference>